<dbReference type="SUPFAM" id="SSF51735">
    <property type="entry name" value="NAD(P)-binding Rossmann-fold domains"/>
    <property type="match status" value="1"/>
</dbReference>
<keyword evidence="5" id="KW-1185">Reference proteome</keyword>
<dbReference type="Proteomes" id="UP001596470">
    <property type="component" value="Unassembled WGS sequence"/>
</dbReference>
<organism evidence="4 5">
    <name type="scientific">Glycomyces mayteni</name>
    <dbReference type="NCBI Taxonomy" id="543887"/>
    <lineage>
        <taxon>Bacteria</taxon>
        <taxon>Bacillati</taxon>
        <taxon>Actinomycetota</taxon>
        <taxon>Actinomycetes</taxon>
        <taxon>Glycomycetales</taxon>
        <taxon>Glycomycetaceae</taxon>
        <taxon>Glycomyces</taxon>
    </lineage>
</organism>
<dbReference type="InterPro" id="IPR001509">
    <property type="entry name" value="Epimerase_deHydtase"/>
</dbReference>
<dbReference type="EMBL" id="JBHSYS010000004">
    <property type="protein sequence ID" value="MFC6959369.1"/>
    <property type="molecule type" value="Genomic_DNA"/>
</dbReference>
<sequence length="314" mass="34185">MTDHVILGKGQIGSTVASLLAERGERVRVLSRSGGPSQPGIEHVKVDARDAEALTAAAKGADVIYNCANPAGYHQWADEWPPMFAAILAAAKAHGAGLVNTGNLYVYGPVTEPMTERTALRSPGHKGQIRIKMWNDAMALHESGDLRFTEARGSDYFGPGALADAMLGERVVRPVVQGKRTVTVLGDRDAPHSFTYIPDVARALIRLGGDDRAWGRPWHVPTAPAASQREMIQAMARLLGRGPVRVATMPWWFLIHVVGAVEPAMKGMAETRHQWDGPYVMESADFTDTFGDKATDTDTALAETLEWWRRRLAA</sequence>
<keyword evidence="2" id="KW-0560">Oxidoreductase</keyword>
<dbReference type="Gene3D" id="3.40.50.720">
    <property type="entry name" value="NAD(P)-binding Rossmann-like Domain"/>
    <property type="match status" value="1"/>
</dbReference>
<evidence type="ECO:0000256" key="1">
    <source>
        <dbReference type="ARBA" id="ARBA00022857"/>
    </source>
</evidence>
<keyword evidence="1" id="KW-0521">NADP</keyword>
<name>A0ABW2DEJ3_9ACTN</name>
<comment type="caution">
    <text evidence="4">The sequence shown here is derived from an EMBL/GenBank/DDBJ whole genome shotgun (WGS) entry which is preliminary data.</text>
</comment>
<dbReference type="InterPro" id="IPR036291">
    <property type="entry name" value="NAD(P)-bd_dom_sf"/>
</dbReference>
<evidence type="ECO:0000256" key="2">
    <source>
        <dbReference type="ARBA" id="ARBA00023002"/>
    </source>
</evidence>
<feature type="domain" description="NAD-dependent epimerase/dehydratase" evidence="3">
    <location>
        <begin position="8"/>
        <end position="207"/>
    </location>
</feature>
<gene>
    <name evidence="4" type="ORF">ACFQS3_19425</name>
</gene>
<dbReference type="InterPro" id="IPR051609">
    <property type="entry name" value="NmrA/Isoflavone_reductase-like"/>
</dbReference>
<accession>A0ABW2DEJ3</accession>
<dbReference type="PANTHER" id="PTHR47706">
    <property type="entry name" value="NMRA-LIKE FAMILY PROTEIN"/>
    <property type="match status" value="1"/>
</dbReference>
<proteinExistence type="predicted"/>
<dbReference type="PANTHER" id="PTHR47706:SF9">
    <property type="entry name" value="NMRA-LIKE DOMAIN-CONTAINING PROTEIN-RELATED"/>
    <property type="match status" value="1"/>
</dbReference>
<evidence type="ECO:0000313" key="5">
    <source>
        <dbReference type="Proteomes" id="UP001596470"/>
    </source>
</evidence>
<protein>
    <submittedName>
        <fullName evidence="4">NAD-dependent epimerase/dehydratase family protein</fullName>
    </submittedName>
</protein>
<reference evidence="5" key="1">
    <citation type="journal article" date="2019" name="Int. J. Syst. Evol. Microbiol.">
        <title>The Global Catalogue of Microorganisms (GCM) 10K type strain sequencing project: providing services to taxonomists for standard genome sequencing and annotation.</title>
        <authorList>
            <consortium name="The Broad Institute Genomics Platform"/>
            <consortium name="The Broad Institute Genome Sequencing Center for Infectious Disease"/>
            <person name="Wu L."/>
            <person name="Ma J."/>
        </authorList>
    </citation>
    <scope>NUCLEOTIDE SEQUENCE [LARGE SCALE GENOMIC DNA]</scope>
    <source>
        <strain evidence="5">KACC 12634</strain>
    </source>
</reference>
<dbReference type="Pfam" id="PF01370">
    <property type="entry name" value="Epimerase"/>
    <property type="match status" value="1"/>
</dbReference>
<evidence type="ECO:0000313" key="4">
    <source>
        <dbReference type="EMBL" id="MFC6959369.1"/>
    </source>
</evidence>
<dbReference type="RefSeq" id="WP_382345209.1">
    <property type="nucleotide sequence ID" value="NZ_JBHMBP010000001.1"/>
</dbReference>
<evidence type="ECO:0000259" key="3">
    <source>
        <dbReference type="Pfam" id="PF01370"/>
    </source>
</evidence>